<keyword evidence="11" id="KW-0489">Methyltransferase</keyword>
<dbReference type="NCBIfam" id="TIGR00222">
    <property type="entry name" value="panB"/>
    <property type="match status" value="1"/>
</dbReference>
<accession>A0A1E4R591</accession>
<sequence length="279" mass="29752">MRTTTDFLKMKAAGEKIVMVTAYDYPAAKFAEAANVDMILVGDSLGMVVLGYDSTMPVTVADMIHHAKATRRGAKDTFVVVDMPFGSYHGDVNETLKTAIYMMQETGADALKVEGAGDVIPVIRKLTAAGIPVVAHLGLLPQSAGVLGGYKVQGKTAEQATQLIEDAKQCEEAGACAVVLECIPHQLTEIVSSNLIIPTIGIGAGVEADGQVLVYHDMLSYGSHHVPKFVQQFADMGKEASEGMVHYVEAVKAGTFPAQKHFFTMKEDALDQLYGGVKS</sequence>
<evidence type="ECO:0000256" key="2">
    <source>
        <dbReference type="ARBA" id="ARBA00008676"/>
    </source>
</evidence>
<feature type="binding site" evidence="7 10">
    <location>
        <position position="82"/>
    </location>
    <ligand>
        <name>Mg(2+)</name>
        <dbReference type="ChEBI" id="CHEBI:18420"/>
    </ligand>
</feature>
<feature type="binding site" evidence="7 10">
    <location>
        <position position="114"/>
    </location>
    <ligand>
        <name>Mg(2+)</name>
        <dbReference type="ChEBI" id="CHEBI:18420"/>
    </ligand>
</feature>
<reference evidence="11 12" key="1">
    <citation type="submission" date="2016-09" db="EMBL/GenBank/DDBJ databases">
        <title>Draft genome sequence of the soil isolate, Lysinibacillus fusiformis M5, a potential hypoxanthine producer.</title>
        <authorList>
            <person name="Gallegos-Monterrosa R."/>
            <person name="Maroti G."/>
            <person name="Balint B."/>
            <person name="Kovacs A.T."/>
        </authorList>
    </citation>
    <scope>NUCLEOTIDE SEQUENCE [LARGE SCALE GENOMIC DNA]</scope>
    <source>
        <strain evidence="11 12">M5</strain>
    </source>
</reference>
<comment type="pathway">
    <text evidence="1 7">Cofactor biosynthesis; (R)-pantothenate biosynthesis; (R)-pantoate from 3-methyl-2-oxobutanoate: step 1/2.</text>
</comment>
<comment type="subcellular location">
    <subcellularLocation>
        <location evidence="7">Cytoplasm</location>
    </subcellularLocation>
</comment>
<name>A0A1E4R591_9BACI</name>
<comment type="caution">
    <text evidence="11">The sequence shown here is derived from an EMBL/GenBank/DDBJ whole genome shotgun (WGS) entry which is preliminary data.</text>
</comment>
<dbReference type="GO" id="GO:0008168">
    <property type="term" value="F:methyltransferase activity"/>
    <property type="evidence" value="ECO:0007669"/>
    <property type="project" value="UniProtKB-KW"/>
</dbReference>
<dbReference type="GO" id="GO:0000287">
    <property type="term" value="F:magnesium ion binding"/>
    <property type="evidence" value="ECO:0007669"/>
    <property type="project" value="TreeGrafter"/>
</dbReference>
<dbReference type="GO" id="GO:0032259">
    <property type="term" value="P:methylation"/>
    <property type="evidence" value="ECO:0007669"/>
    <property type="project" value="UniProtKB-KW"/>
</dbReference>
<keyword evidence="7" id="KW-0963">Cytoplasm</keyword>
<dbReference type="InterPro" id="IPR003700">
    <property type="entry name" value="Pantoate_hydroxy_MeTrfase"/>
</dbReference>
<evidence type="ECO:0000256" key="1">
    <source>
        <dbReference type="ARBA" id="ARBA00005033"/>
    </source>
</evidence>
<dbReference type="CDD" id="cd06557">
    <property type="entry name" value="KPHMT-like"/>
    <property type="match status" value="1"/>
</dbReference>
<comment type="similarity">
    <text evidence="2 7">Belongs to the PanB family.</text>
</comment>
<evidence type="ECO:0000256" key="8">
    <source>
        <dbReference type="PIRSR" id="PIRSR000388-1"/>
    </source>
</evidence>
<dbReference type="GO" id="GO:0015940">
    <property type="term" value="P:pantothenate biosynthetic process"/>
    <property type="evidence" value="ECO:0007669"/>
    <property type="project" value="UniProtKB-UniRule"/>
</dbReference>
<dbReference type="EMBL" id="MECQ01000001">
    <property type="protein sequence ID" value="ODV55624.1"/>
    <property type="molecule type" value="Genomic_DNA"/>
</dbReference>
<feature type="binding site" evidence="7 9">
    <location>
        <position position="112"/>
    </location>
    <ligand>
        <name>3-methyl-2-oxobutanoate</name>
        <dbReference type="ChEBI" id="CHEBI:11851"/>
    </ligand>
</feature>
<dbReference type="PIRSF" id="PIRSF000388">
    <property type="entry name" value="Pantoate_hydroxy_MeTrfase"/>
    <property type="match status" value="1"/>
</dbReference>
<dbReference type="Gene3D" id="3.20.20.60">
    <property type="entry name" value="Phosphoenolpyruvate-binding domains"/>
    <property type="match status" value="1"/>
</dbReference>
<feature type="active site" description="Proton acceptor" evidence="7 8">
    <location>
        <position position="181"/>
    </location>
</feature>
<dbReference type="UniPathway" id="UPA00028">
    <property type="reaction ID" value="UER00003"/>
</dbReference>
<feature type="binding site" evidence="7 9">
    <location>
        <begin position="43"/>
        <end position="44"/>
    </location>
    <ligand>
        <name>3-methyl-2-oxobutanoate</name>
        <dbReference type="ChEBI" id="CHEBI:11851"/>
    </ligand>
</feature>
<comment type="subunit">
    <text evidence="3 7">Homodecamer; pentamer of dimers.</text>
</comment>
<dbReference type="PANTHER" id="PTHR20881:SF0">
    <property type="entry name" value="3-METHYL-2-OXOBUTANOATE HYDROXYMETHYLTRANSFERASE"/>
    <property type="match status" value="1"/>
</dbReference>
<dbReference type="InterPro" id="IPR015813">
    <property type="entry name" value="Pyrv/PenolPyrv_kinase-like_dom"/>
</dbReference>
<keyword evidence="7 10" id="KW-0479">Metal-binding</keyword>
<organism evidence="11 12">
    <name type="scientific">Lysinibacillus fusiformis</name>
    <dbReference type="NCBI Taxonomy" id="28031"/>
    <lineage>
        <taxon>Bacteria</taxon>
        <taxon>Bacillati</taxon>
        <taxon>Bacillota</taxon>
        <taxon>Bacilli</taxon>
        <taxon>Bacillales</taxon>
        <taxon>Bacillaceae</taxon>
        <taxon>Lysinibacillus</taxon>
    </lineage>
</organism>
<keyword evidence="7 10" id="KW-0460">Magnesium</keyword>
<keyword evidence="4 7" id="KW-0566">Pantothenate biosynthesis</keyword>
<dbReference type="Pfam" id="PF02548">
    <property type="entry name" value="Pantoate_transf"/>
    <property type="match status" value="1"/>
</dbReference>
<comment type="catalytic activity">
    <reaction evidence="7">
        <text>(6R)-5,10-methylene-5,6,7,8-tetrahydrofolate + 3-methyl-2-oxobutanoate + H2O = 2-dehydropantoate + (6S)-5,6,7,8-tetrahydrofolate</text>
        <dbReference type="Rhea" id="RHEA:11824"/>
        <dbReference type="ChEBI" id="CHEBI:11561"/>
        <dbReference type="ChEBI" id="CHEBI:11851"/>
        <dbReference type="ChEBI" id="CHEBI:15377"/>
        <dbReference type="ChEBI" id="CHEBI:15636"/>
        <dbReference type="ChEBI" id="CHEBI:57453"/>
        <dbReference type="EC" id="2.1.2.11"/>
    </reaction>
</comment>
<evidence type="ECO:0000256" key="9">
    <source>
        <dbReference type="PIRSR" id="PIRSR000388-2"/>
    </source>
</evidence>
<evidence type="ECO:0000256" key="5">
    <source>
        <dbReference type="ARBA" id="ARBA00022679"/>
    </source>
</evidence>
<protein>
    <recommendedName>
        <fullName evidence="7">3-methyl-2-oxobutanoate hydroxymethyltransferase</fullName>
        <ecNumber evidence="7">2.1.2.11</ecNumber>
    </recommendedName>
    <alternativeName>
        <fullName evidence="7">Ketopantoate hydroxymethyltransferase</fullName>
        <shortName evidence="7">KPHMT</shortName>
    </alternativeName>
</protein>
<comment type="cofactor">
    <cofactor evidence="7 10">
        <name>Mg(2+)</name>
        <dbReference type="ChEBI" id="CHEBI:18420"/>
    </cofactor>
    <text evidence="7 10">Binds 1 Mg(2+) ion per subunit.</text>
</comment>
<evidence type="ECO:0000313" key="12">
    <source>
        <dbReference type="Proteomes" id="UP000094784"/>
    </source>
</evidence>
<dbReference type="GO" id="GO:0003864">
    <property type="term" value="F:3-methyl-2-oxobutanoate hydroxymethyltransferase activity"/>
    <property type="evidence" value="ECO:0007669"/>
    <property type="project" value="UniProtKB-UniRule"/>
</dbReference>
<dbReference type="FunFam" id="3.20.20.60:FF:000003">
    <property type="entry name" value="3-methyl-2-oxobutanoate hydroxymethyltransferase"/>
    <property type="match status" value="1"/>
</dbReference>
<feature type="binding site" evidence="7 9">
    <location>
        <position position="82"/>
    </location>
    <ligand>
        <name>3-methyl-2-oxobutanoate</name>
        <dbReference type="ChEBI" id="CHEBI:11851"/>
    </ligand>
</feature>
<dbReference type="AlphaFoldDB" id="A0A1E4R591"/>
<dbReference type="OrthoDB" id="9781789at2"/>
<dbReference type="HAMAP" id="MF_00156">
    <property type="entry name" value="PanB"/>
    <property type="match status" value="1"/>
</dbReference>
<dbReference type="SUPFAM" id="SSF51621">
    <property type="entry name" value="Phosphoenolpyruvate/pyruvate domain"/>
    <property type="match status" value="1"/>
</dbReference>
<proteinExistence type="inferred from homology"/>
<dbReference type="PANTHER" id="PTHR20881">
    <property type="entry name" value="3-METHYL-2-OXOBUTANOATE HYDROXYMETHYLTRANSFERASE"/>
    <property type="match status" value="1"/>
</dbReference>
<dbReference type="RefSeq" id="WP_069480688.1">
    <property type="nucleotide sequence ID" value="NZ_CP130331.1"/>
</dbReference>
<dbReference type="NCBIfam" id="NF001452">
    <property type="entry name" value="PRK00311.1"/>
    <property type="match status" value="1"/>
</dbReference>
<dbReference type="Proteomes" id="UP000094784">
    <property type="component" value="Unassembled WGS sequence"/>
</dbReference>
<evidence type="ECO:0000256" key="10">
    <source>
        <dbReference type="PIRSR" id="PIRSR000388-3"/>
    </source>
</evidence>
<evidence type="ECO:0000256" key="4">
    <source>
        <dbReference type="ARBA" id="ARBA00022655"/>
    </source>
</evidence>
<dbReference type="EC" id="2.1.2.11" evidence="7"/>
<evidence type="ECO:0000313" key="11">
    <source>
        <dbReference type="EMBL" id="ODV55624.1"/>
    </source>
</evidence>
<dbReference type="GO" id="GO:0005737">
    <property type="term" value="C:cytoplasm"/>
    <property type="evidence" value="ECO:0007669"/>
    <property type="project" value="UniProtKB-SubCell"/>
</dbReference>
<feature type="binding site" evidence="7 10">
    <location>
        <position position="43"/>
    </location>
    <ligand>
        <name>Mg(2+)</name>
        <dbReference type="ChEBI" id="CHEBI:18420"/>
    </ligand>
</feature>
<evidence type="ECO:0000256" key="3">
    <source>
        <dbReference type="ARBA" id="ARBA00011424"/>
    </source>
</evidence>
<gene>
    <name evidence="7" type="primary">panB</name>
    <name evidence="11" type="ORF">BG258_06765</name>
</gene>
<evidence type="ECO:0000256" key="6">
    <source>
        <dbReference type="ARBA" id="ARBA00056497"/>
    </source>
</evidence>
<dbReference type="InterPro" id="IPR040442">
    <property type="entry name" value="Pyrv_kinase-like_dom_sf"/>
</dbReference>
<comment type="function">
    <text evidence="6 7">Catalyzes the reversible reaction in which hydroxymethyl group from 5,10-methylenetetrahydrofolate is transferred onto alpha-ketoisovalerate to form ketopantoate.</text>
</comment>
<evidence type="ECO:0000256" key="7">
    <source>
        <dbReference type="HAMAP-Rule" id="MF_00156"/>
    </source>
</evidence>
<keyword evidence="5 7" id="KW-0808">Transferase</keyword>